<sequence length="177" mass="20268">MKGISLKFSYSAKDSYYLVSLILKRDSTFSYSLNTCATHEISQGKWKISKDLIILESTFQSNNIPAEVSYGENRKFVDSFDIAIVENTKHELLTDAFVAVNNDTIKCLPMIGKCNGLYEKIDSVKIVFENGMSSEWIPIKSNNRKIVLTVLTDVSIRDYIVMNKRRFKLDGNYLRQL</sequence>
<gene>
    <name evidence="1" type="ORF">KE626_22045</name>
</gene>
<protein>
    <submittedName>
        <fullName evidence="1">Uncharacterized protein</fullName>
    </submittedName>
</protein>
<comment type="caution">
    <text evidence="1">The sequence shown here is derived from an EMBL/GenBank/DDBJ whole genome shotgun (WGS) entry which is preliminary data.</text>
</comment>
<organism evidence="1 2">
    <name type="scientific">Chitinophaga hostae</name>
    <dbReference type="NCBI Taxonomy" id="2831022"/>
    <lineage>
        <taxon>Bacteria</taxon>
        <taxon>Pseudomonadati</taxon>
        <taxon>Bacteroidota</taxon>
        <taxon>Chitinophagia</taxon>
        <taxon>Chitinophagales</taxon>
        <taxon>Chitinophagaceae</taxon>
        <taxon>Chitinophaga</taxon>
    </lineage>
</organism>
<reference evidence="1 2" key="1">
    <citation type="submission" date="2021-04" db="EMBL/GenBank/DDBJ databases">
        <title>Chitinophaga sp. nov., isolated from the rhizosphere soil.</title>
        <authorList>
            <person name="He S."/>
        </authorList>
    </citation>
    <scope>NUCLEOTIDE SEQUENCE [LARGE SCALE GENOMIC DNA]</scope>
    <source>
        <strain evidence="1 2">2R12</strain>
    </source>
</reference>
<proteinExistence type="predicted"/>
<accession>A0ABS5J473</accession>
<evidence type="ECO:0000313" key="2">
    <source>
        <dbReference type="Proteomes" id="UP000676386"/>
    </source>
</evidence>
<keyword evidence="2" id="KW-1185">Reference proteome</keyword>
<name>A0ABS5J473_9BACT</name>
<evidence type="ECO:0000313" key="1">
    <source>
        <dbReference type="EMBL" id="MBS0030023.1"/>
    </source>
</evidence>
<dbReference type="RefSeq" id="WP_211975166.1">
    <property type="nucleotide sequence ID" value="NZ_JAGTXB010000012.1"/>
</dbReference>
<dbReference type="EMBL" id="JAGTXB010000012">
    <property type="protein sequence ID" value="MBS0030023.1"/>
    <property type="molecule type" value="Genomic_DNA"/>
</dbReference>
<dbReference type="Proteomes" id="UP000676386">
    <property type="component" value="Unassembled WGS sequence"/>
</dbReference>